<dbReference type="InterPro" id="IPR025390">
    <property type="entry name" value="Dsc3_C"/>
</dbReference>
<organism evidence="17 18">
    <name type="scientific">Polyrhizophydium stewartii</name>
    <dbReference type="NCBI Taxonomy" id="2732419"/>
    <lineage>
        <taxon>Eukaryota</taxon>
        <taxon>Fungi</taxon>
        <taxon>Fungi incertae sedis</taxon>
        <taxon>Chytridiomycota</taxon>
        <taxon>Chytridiomycota incertae sedis</taxon>
        <taxon>Chytridiomycetes</taxon>
        <taxon>Rhizophydiales</taxon>
        <taxon>Rhizophydiales incertae sedis</taxon>
        <taxon>Polyrhizophydium</taxon>
    </lineage>
</organism>
<evidence type="ECO:0000256" key="5">
    <source>
        <dbReference type="ARBA" id="ARBA00022714"/>
    </source>
</evidence>
<dbReference type="InterPro" id="IPR019413">
    <property type="entry name" value="Dsc3_ub-like_dom"/>
</dbReference>
<proteinExistence type="inferred from homology"/>
<dbReference type="InterPro" id="IPR042128">
    <property type="entry name" value="NuoE_dom"/>
</dbReference>
<dbReference type="Gene3D" id="3.10.20.90">
    <property type="entry name" value="Phosphatidylinositol 3-kinase Catalytic Subunit, Chain A, domain 1"/>
    <property type="match status" value="1"/>
</dbReference>
<evidence type="ECO:0000256" key="1">
    <source>
        <dbReference type="ARBA" id="ARBA00004479"/>
    </source>
</evidence>
<dbReference type="Pfam" id="PF10302">
    <property type="entry name" value="Dsc3_N"/>
    <property type="match status" value="1"/>
</dbReference>
<feature type="compositionally biased region" description="Basic and acidic residues" evidence="14">
    <location>
        <begin position="1038"/>
        <end position="1051"/>
    </location>
</feature>
<evidence type="ECO:0000256" key="9">
    <source>
        <dbReference type="ARBA" id="ARBA00023004"/>
    </source>
</evidence>
<keyword evidence="6" id="KW-0479">Metal-binding</keyword>
<comment type="similarity">
    <text evidence="3">Belongs to the complex I 24 kDa subunit family.</text>
</comment>
<protein>
    <recommendedName>
        <fullName evidence="16">Ubiquitin-like domain-containing protein</fullName>
    </recommendedName>
</protein>
<comment type="cofactor">
    <cofactor evidence="13">
        <name>[2Fe-2S] cluster</name>
        <dbReference type="ChEBI" id="CHEBI:190135"/>
    </cofactor>
</comment>
<dbReference type="Pfam" id="PF23122">
    <property type="entry name" value="C2_ITFG1"/>
    <property type="match status" value="1"/>
</dbReference>
<evidence type="ECO:0000256" key="10">
    <source>
        <dbReference type="ARBA" id="ARBA00023014"/>
    </source>
</evidence>
<feature type="domain" description="Ubiquitin-like" evidence="16">
    <location>
        <begin position="875"/>
        <end position="936"/>
    </location>
</feature>
<dbReference type="CDD" id="cd03064">
    <property type="entry name" value="TRX_Fd_NuoE"/>
    <property type="match status" value="1"/>
</dbReference>
<evidence type="ECO:0000256" key="2">
    <source>
        <dbReference type="ARBA" id="ARBA00006496"/>
    </source>
</evidence>
<sequence>MLSLARRAARPSALAAAKRAFGTSRPAASDKLFVHRDSAFNNADIPFEFNEANMKRAQEIISKYPPQYKKGATMPLLDLAQRQNGWTSISTMNYVAKLLEIPPMRVYEVATFYTMDPVGKYFLQVCTTTPCQLCGSDAIVETVEKELGIKVGETTSDKRFTLVEVECAGACVNAPVMAVNDDYYEDLTPEATVKILASLKKDVLPKPGPISGRQNCEPHGGLTSLTSETTACAKVPKFPTPGLHPFDAGLEDVGGRIAALGDFNGDRMTDLFVLSSDQTSVVVHTWLQAKSRFTPLLNTTASIASKGIPLVITNVIAGDFDYDGRLDFVLFAQKDPYSPDDKDLVFQLFLGDGKSRAIAVEESRSVSELSQPFVVDHGGRMIPSLMGHVRGKPQELRIWTYNATSRRFDDFPTELSKGSPDGSKCHLPHPHSSAFVDLNGDCLADIFLVCDDNGHARYQIWTNDKDSGEFVFAREGKLPYGTGPISFADMDADGTVDMVFSVCVSHKSKCTINIAYNQQAGLCTDKNSEACRDPHDLCVADDDFSFEIDDSSPRFTTIDVLRLFPFQVIYINDLTFLGSLPLPLPLRIGDFNNDGYPDILFMSVSQIEFGQITPQLLRSTPCGSECSADAAAAGARSFVPVVDGVGPLTKRKDLYLANAMFMDIDEDGTLDVVMAGREIDRTMRIVPYINNYYNDAFFLKSIVLNGVCNEWCPSPNPFPDPKPYGVNYAGGTLKYTVLDTNGRRRATQIPQLPQSAYMALHTPYMLFGLGRTNNYIEDLFVGVSRRDSDHVASYQGVIPNSQLVVVPYEPEGRAGPDSWQLELYMNPSSSSRVLLLVLGGSLALLGILVWVLDWYEKREDEMERKKILHVINYDALVVVRFADGRDDVCLDPVPPQTTVRELRRRIAASEPALADKFLRLVFRGRILKAEDTLTSLTASLEAQGSAGDAAVAAPPAHTAAPDSKALPLFLHCSVSDERPLSSHQDLAWAFRLGAWGRGCQQEPQITRRPQGFDRLLDIGMSEDEVRSLRQQFHALRGAEDAERTDAARNAEEEWMESPGNPNDDRDSGTHTDMLLGLVVGFFMGILVLFWVKEANMYNRRQQLGIVTGLLINFSFGLLRMYYH</sequence>
<dbReference type="Gene3D" id="1.10.10.1590">
    <property type="entry name" value="NADH-quinone oxidoreductase subunit E"/>
    <property type="match status" value="1"/>
</dbReference>
<keyword evidence="9" id="KW-0408">Iron</keyword>
<dbReference type="PANTHER" id="PTHR13412">
    <property type="entry name" value="T-CELL IMMUNOMODULATORY PROTEIN HOMOLOG"/>
    <property type="match status" value="1"/>
</dbReference>
<gene>
    <name evidence="17" type="ORF">HK105_207542</name>
</gene>
<evidence type="ECO:0000256" key="8">
    <source>
        <dbReference type="ARBA" id="ARBA00022989"/>
    </source>
</evidence>
<reference evidence="17 18" key="1">
    <citation type="submission" date="2023-09" db="EMBL/GenBank/DDBJ databases">
        <title>Pangenome analysis of Batrachochytrium dendrobatidis and related Chytrids.</title>
        <authorList>
            <person name="Yacoub M.N."/>
            <person name="Stajich J.E."/>
            <person name="James T.Y."/>
        </authorList>
    </citation>
    <scope>NUCLEOTIDE SEQUENCE [LARGE SCALE GENOMIC DNA]</scope>
    <source>
        <strain evidence="17 18">JEL0888</strain>
    </source>
</reference>
<keyword evidence="5" id="KW-0001">2Fe-2S</keyword>
<dbReference type="InterPro" id="IPR057089">
    <property type="entry name" value="C2_TIP"/>
</dbReference>
<keyword evidence="11 15" id="KW-0472">Membrane</keyword>
<dbReference type="InterPro" id="IPR002023">
    <property type="entry name" value="NuoE-like"/>
</dbReference>
<dbReference type="Proteomes" id="UP001527925">
    <property type="component" value="Unassembled WGS sequence"/>
</dbReference>
<comment type="caution">
    <text evidence="17">The sequence shown here is derived from an EMBL/GenBank/DDBJ whole genome shotgun (WGS) entry which is preliminary data.</text>
</comment>
<comment type="similarity">
    <text evidence="2">Belongs to the TIP family.</text>
</comment>
<evidence type="ECO:0000256" key="12">
    <source>
        <dbReference type="ARBA" id="ARBA00023180"/>
    </source>
</evidence>
<evidence type="ECO:0000256" key="3">
    <source>
        <dbReference type="ARBA" id="ARBA00010643"/>
    </source>
</evidence>
<dbReference type="InterPro" id="IPR029071">
    <property type="entry name" value="Ubiquitin-like_domsf"/>
</dbReference>
<dbReference type="PANTHER" id="PTHR13412:SF0">
    <property type="entry name" value="T-CELL IMMUNOMODULATORY PROTEIN"/>
    <property type="match status" value="1"/>
</dbReference>
<dbReference type="SUPFAM" id="SSF69318">
    <property type="entry name" value="Integrin alpha N-terminal domain"/>
    <property type="match status" value="1"/>
</dbReference>
<name>A0ABR4N0L0_9FUNG</name>
<keyword evidence="8 15" id="KW-1133">Transmembrane helix</keyword>
<dbReference type="PROSITE" id="PS50053">
    <property type="entry name" value="UBIQUITIN_2"/>
    <property type="match status" value="1"/>
</dbReference>
<feature type="transmembrane region" description="Helical" evidence="15">
    <location>
        <begin position="833"/>
        <end position="855"/>
    </location>
</feature>
<evidence type="ECO:0000256" key="11">
    <source>
        <dbReference type="ARBA" id="ARBA00023136"/>
    </source>
</evidence>
<dbReference type="Pfam" id="PF13373">
    <property type="entry name" value="Dsc3_C"/>
    <property type="match status" value="1"/>
</dbReference>
<evidence type="ECO:0000256" key="15">
    <source>
        <dbReference type="SAM" id="Phobius"/>
    </source>
</evidence>
<keyword evidence="10" id="KW-0411">Iron-sulfur</keyword>
<dbReference type="Gene3D" id="3.40.30.10">
    <property type="entry name" value="Glutaredoxin"/>
    <property type="match status" value="1"/>
</dbReference>
<evidence type="ECO:0000256" key="6">
    <source>
        <dbReference type="ARBA" id="ARBA00022723"/>
    </source>
</evidence>
<dbReference type="InterPro" id="IPR013517">
    <property type="entry name" value="FG-GAP"/>
</dbReference>
<feature type="transmembrane region" description="Helical" evidence="15">
    <location>
        <begin position="1073"/>
        <end position="1091"/>
    </location>
</feature>
<keyword evidence="12" id="KW-0325">Glycoprotein</keyword>
<accession>A0ABR4N0L0</accession>
<dbReference type="SUPFAM" id="SSF54236">
    <property type="entry name" value="Ubiquitin-like"/>
    <property type="match status" value="1"/>
</dbReference>
<evidence type="ECO:0000256" key="13">
    <source>
        <dbReference type="ARBA" id="ARBA00034078"/>
    </source>
</evidence>
<dbReference type="SUPFAM" id="SSF52833">
    <property type="entry name" value="Thioredoxin-like"/>
    <property type="match status" value="1"/>
</dbReference>
<dbReference type="InterPro" id="IPR024881">
    <property type="entry name" value="Tip"/>
</dbReference>
<dbReference type="InterPro" id="IPR000626">
    <property type="entry name" value="Ubiquitin-like_dom"/>
</dbReference>
<feature type="region of interest" description="Disordered" evidence="14">
    <location>
        <begin position="1038"/>
        <end position="1068"/>
    </location>
</feature>
<dbReference type="InterPro" id="IPR028994">
    <property type="entry name" value="Integrin_alpha_N"/>
</dbReference>
<dbReference type="InterPro" id="IPR041921">
    <property type="entry name" value="NuoE_N"/>
</dbReference>
<evidence type="ECO:0000256" key="14">
    <source>
        <dbReference type="SAM" id="MobiDB-lite"/>
    </source>
</evidence>
<evidence type="ECO:0000256" key="4">
    <source>
        <dbReference type="ARBA" id="ARBA00022692"/>
    </source>
</evidence>
<dbReference type="EMBL" id="JADGIZ020000054">
    <property type="protein sequence ID" value="KAL2912976.1"/>
    <property type="molecule type" value="Genomic_DNA"/>
</dbReference>
<keyword evidence="7" id="KW-0732">Signal</keyword>
<evidence type="ECO:0000313" key="17">
    <source>
        <dbReference type="EMBL" id="KAL2912976.1"/>
    </source>
</evidence>
<dbReference type="Pfam" id="PF13517">
    <property type="entry name" value="FG-GAP_3"/>
    <property type="match status" value="2"/>
</dbReference>
<feature type="transmembrane region" description="Helical" evidence="15">
    <location>
        <begin position="1103"/>
        <end position="1122"/>
    </location>
</feature>
<dbReference type="NCBIfam" id="TIGR01958">
    <property type="entry name" value="nuoE_fam"/>
    <property type="match status" value="1"/>
</dbReference>
<keyword evidence="18" id="KW-1185">Reference proteome</keyword>
<keyword evidence="4 15" id="KW-0812">Transmembrane</keyword>
<comment type="subcellular location">
    <subcellularLocation>
        <location evidence="1">Membrane</location>
        <topology evidence="1">Single-pass type I membrane protein</topology>
    </subcellularLocation>
</comment>
<evidence type="ECO:0000313" key="18">
    <source>
        <dbReference type="Proteomes" id="UP001527925"/>
    </source>
</evidence>
<dbReference type="InterPro" id="IPR036249">
    <property type="entry name" value="Thioredoxin-like_sf"/>
</dbReference>
<evidence type="ECO:0000259" key="16">
    <source>
        <dbReference type="PROSITE" id="PS50053"/>
    </source>
</evidence>
<dbReference type="Pfam" id="PF01257">
    <property type="entry name" value="2Fe-2S_thioredx"/>
    <property type="match status" value="1"/>
</dbReference>
<evidence type="ECO:0000256" key="7">
    <source>
        <dbReference type="ARBA" id="ARBA00022729"/>
    </source>
</evidence>